<dbReference type="Gene3D" id="1.10.1530.10">
    <property type="match status" value="1"/>
</dbReference>
<dbReference type="Gene3D" id="3.30.1370.60">
    <property type="entry name" value="Hypothetical oxidoreductase yiak, domain 2"/>
    <property type="match status" value="1"/>
</dbReference>
<dbReference type="EMBL" id="JAPHAV010000012">
    <property type="protein sequence ID" value="MCX2698559.1"/>
    <property type="molecule type" value="Genomic_DNA"/>
</dbReference>
<dbReference type="PANTHER" id="PTHR11091">
    <property type="entry name" value="OXIDOREDUCTASE-RELATED"/>
    <property type="match status" value="1"/>
</dbReference>
<dbReference type="RefSeq" id="WP_265986232.1">
    <property type="nucleotide sequence ID" value="NZ_JAPHAV010000012.1"/>
</dbReference>
<dbReference type="InterPro" id="IPR036111">
    <property type="entry name" value="Mal/L-sulfo/L-lacto_DH-like_sf"/>
</dbReference>
<accession>A0ABT3QSG6</accession>
<name>A0ABT3QSG6_9HYPH</name>
<comment type="caution">
    <text evidence="3">The sequence shown here is derived from an EMBL/GenBank/DDBJ whole genome shotgun (WGS) entry which is preliminary data.</text>
</comment>
<gene>
    <name evidence="3" type="ORF">OPR82_17665</name>
</gene>
<reference evidence="3 4" key="1">
    <citation type="submission" date="2022-11" db="EMBL/GenBank/DDBJ databases">
        <title>Brucella sp. YY2X, whole genome shotgun sequencing project.</title>
        <authorList>
            <person name="Yang Y."/>
        </authorList>
    </citation>
    <scope>NUCLEOTIDE SEQUENCE [LARGE SCALE GENOMIC DNA]</scope>
    <source>
        <strain evidence="3 4">YY2X</strain>
    </source>
</reference>
<dbReference type="InterPro" id="IPR043144">
    <property type="entry name" value="Mal/L-sulf/L-lact_DH-like_ah"/>
</dbReference>
<evidence type="ECO:0000313" key="4">
    <source>
        <dbReference type="Proteomes" id="UP001301216"/>
    </source>
</evidence>
<dbReference type="Proteomes" id="UP001301216">
    <property type="component" value="Unassembled WGS sequence"/>
</dbReference>
<keyword evidence="4" id="KW-1185">Reference proteome</keyword>
<protein>
    <submittedName>
        <fullName evidence="3">Ldh family oxidoreductase</fullName>
    </submittedName>
</protein>
<dbReference type="InterPro" id="IPR043143">
    <property type="entry name" value="Mal/L-sulf/L-lact_DH-like_NADP"/>
</dbReference>
<evidence type="ECO:0000256" key="2">
    <source>
        <dbReference type="ARBA" id="ARBA00023002"/>
    </source>
</evidence>
<evidence type="ECO:0000256" key="1">
    <source>
        <dbReference type="ARBA" id="ARBA00006056"/>
    </source>
</evidence>
<dbReference type="SUPFAM" id="SSF89733">
    <property type="entry name" value="L-sulfolactate dehydrogenase-like"/>
    <property type="match status" value="1"/>
</dbReference>
<dbReference type="Pfam" id="PF02615">
    <property type="entry name" value="Ldh_2"/>
    <property type="match status" value="1"/>
</dbReference>
<organism evidence="3 4">
    <name type="scientific">Ochrobactrum chromiisoli</name>
    <dbReference type="NCBI Taxonomy" id="2993941"/>
    <lineage>
        <taxon>Bacteria</taxon>
        <taxon>Pseudomonadati</taxon>
        <taxon>Pseudomonadota</taxon>
        <taxon>Alphaproteobacteria</taxon>
        <taxon>Hyphomicrobiales</taxon>
        <taxon>Brucellaceae</taxon>
        <taxon>Brucella/Ochrobactrum group</taxon>
        <taxon>Ochrobactrum</taxon>
    </lineage>
</organism>
<dbReference type="PANTHER" id="PTHR11091:SF0">
    <property type="entry name" value="MALATE DEHYDROGENASE"/>
    <property type="match status" value="1"/>
</dbReference>
<comment type="similarity">
    <text evidence="1">Belongs to the LDH2/MDH2 oxidoreductase family.</text>
</comment>
<sequence>MNFAELKALLATVFLSNGCSEYTAEILAHNCACAERDGSTSHGTFRMPGYVSSLNGGWVDGRAQPVIEDCGGALIRVDAQNGFAVVAHADVQPLAVERAKELGVAIIAIRNSHHLGALYLDVEPYAEQGLLALSVVNSMAVVTHPGGRQPVYGTNPIAFATPRSEEPPFLFDMATSSMAHGDLSVLARDGRSAPPGAGVDQFGKMSTDPSAILNGGALLPFGGHKGAALSIMCEILCAALTGGQFSSECDLAKQPGAHTPRTGQTVIVVDPRYGAGNLPPTAQRVQQLIETIRNSGVERLPGERRFAFRTEAADVGIPISVTLKQSLIAMISPDQATMNA</sequence>
<proteinExistence type="inferred from homology"/>
<dbReference type="InterPro" id="IPR003767">
    <property type="entry name" value="Malate/L-lactate_DH-like"/>
</dbReference>
<keyword evidence="2" id="KW-0560">Oxidoreductase</keyword>
<evidence type="ECO:0000313" key="3">
    <source>
        <dbReference type="EMBL" id="MCX2698559.1"/>
    </source>
</evidence>